<evidence type="ECO:0000256" key="2">
    <source>
        <dbReference type="ARBA" id="ARBA00013064"/>
    </source>
</evidence>
<comment type="caution">
    <text evidence="6">The sequence shown here is derived from an EMBL/GenBank/DDBJ whole genome shotgun (WGS) entry which is preliminary data.</text>
</comment>
<evidence type="ECO:0000256" key="5">
    <source>
        <dbReference type="ARBA" id="ARBA00051722"/>
    </source>
</evidence>
<accession>A0A2A6Z8T1</accession>
<evidence type="ECO:0000313" key="7">
    <source>
        <dbReference type="Proteomes" id="UP000220752"/>
    </source>
</evidence>
<dbReference type="SUPFAM" id="SSF89550">
    <property type="entry name" value="PHP domain-like"/>
    <property type="match status" value="1"/>
</dbReference>
<dbReference type="InterPro" id="IPR016667">
    <property type="entry name" value="Caps_polysacc_synth_CpsB/CapC"/>
</dbReference>
<keyword evidence="7" id="KW-1185">Reference proteome</keyword>
<evidence type="ECO:0000256" key="4">
    <source>
        <dbReference type="ARBA" id="ARBA00022912"/>
    </source>
</evidence>
<dbReference type="InterPro" id="IPR016195">
    <property type="entry name" value="Pol/histidinol_Pase-like"/>
</dbReference>
<name>A0A2A6Z8T1_9FIRM</name>
<evidence type="ECO:0000313" key="6">
    <source>
        <dbReference type="EMBL" id="PDX57769.1"/>
    </source>
</evidence>
<dbReference type="Gene3D" id="3.20.20.140">
    <property type="entry name" value="Metal-dependent hydrolases"/>
    <property type="match status" value="1"/>
</dbReference>
<dbReference type="PIRSF" id="PIRSF016557">
    <property type="entry name" value="Caps_synth_CpsB"/>
    <property type="match status" value="1"/>
</dbReference>
<dbReference type="PANTHER" id="PTHR39181">
    <property type="entry name" value="TYROSINE-PROTEIN PHOSPHATASE YWQE"/>
    <property type="match status" value="1"/>
</dbReference>
<dbReference type="GO" id="GO:0030145">
    <property type="term" value="F:manganese ion binding"/>
    <property type="evidence" value="ECO:0007669"/>
    <property type="project" value="InterPro"/>
</dbReference>
<dbReference type="AlphaFoldDB" id="A0A2A6Z8T1"/>
<evidence type="ECO:0000256" key="3">
    <source>
        <dbReference type="ARBA" id="ARBA00022801"/>
    </source>
</evidence>
<sequence length="236" mass="26571">MSGFTDYHAHFIYGVDDGAQTREEMYAMLDAAAADGVRHLFATSHSTPGMERFPQEIYDRHLAFARDYCAQKGYDLKLEHGSELLYTPAAGYAAAQHQLLTLGDTDWVLLEFVPNITAKELEAALREITGAGYHILVAHIERYPCLAQNGLLARLHEQYRLRCQINCSAVLDSGFWQRMRLEHWIKAGLVDAISSDAHNCTSRPTRMRQAYEQLCTRVGQTTAQKLTGLDGTEYLV</sequence>
<reference evidence="6 7" key="1">
    <citation type="journal article" date="2017" name="Front. Microbiol.">
        <title>New Insights into the Diversity of the Genus Faecalibacterium.</title>
        <authorList>
            <person name="Benevides L."/>
            <person name="Burman S."/>
            <person name="Martin R."/>
            <person name="Robert V."/>
            <person name="Thomas M."/>
            <person name="Miquel S."/>
            <person name="Chain F."/>
            <person name="Sokol H."/>
            <person name="Bermudez-Humaran L.G."/>
            <person name="Morrison M."/>
            <person name="Langella P."/>
            <person name="Azevedo V.A."/>
            <person name="Chatel J.M."/>
            <person name="Soares S."/>
        </authorList>
    </citation>
    <scope>NUCLEOTIDE SEQUENCE [LARGE SCALE GENOMIC DNA]</scope>
    <source>
        <strain evidence="7">CNCM I-4540</strain>
    </source>
</reference>
<dbReference type="EMBL" id="NMTQ01000037">
    <property type="protein sequence ID" value="PDX57769.1"/>
    <property type="molecule type" value="Genomic_DNA"/>
</dbReference>
<keyword evidence="3" id="KW-0378">Hydrolase</keyword>
<gene>
    <name evidence="6" type="ORF">CGS46_14910</name>
</gene>
<dbReference type="Pfam" id="PF19567">
    <property type="entry name" value="CpsB_CapC"/>
    <property type="match status" value="1"/>
</dbReference>
<protein>
    <recommendedName>
        <fullName evidence="2">protein-tyrosine-phosphatase</fullName>
        <ecNumber evidence="2">3.1.3.48</ecNumber>
    </recommendedName>
</protein>
<keyword evidence="4" id="KW-0904">Protein phosphatase</keyword>
<dbReference type="EC" id="3.1.3.48" evidence="2"/>
<comment type="catalytic activity">
    <reaction evidence="5">
        <text>O-phospho-L-tyrosyl-[protein] + H2O = L-tyrosyl-[protein] + phosphate</text>
        <dbReference type="Rhea" id="RHEA:10684"/>
        <dbReference type="Rhea" id="RHEA-COMP:10136"/>
        <dbReference type="Rhea" id="RHEA-COMP:20101"/>
        <dbReference type="ChEBI" id="CHEBI:15377"/>
        <dbReference type="ChEBI" id="CHEBI:43474"/>
        <dbReference type="ChEBI" id="CHEBI:46858"/>
        <dbReference type="ChEBI" id="CHEBI:61978"/>
        <dbReference type="EC" id="3.1.3.48"/>
    </reaction>
</comment>
<dbReference type="PANTHER" id="PTHR39181:SF1">
    <property type="entry name" value="TYROSINE-PROTEIN PHOSPHATASE YWQE"/>
    <property type="match status" value="1"/>
</dbReference>
<evidence type="ECO:0000256" key="1">
    <source>
        <dbReference type="ARBA" id="ARBA00005750"/>
    </source>
</evidence>
<dbReference type="GO" id="GO:0004725">
    <property type="term" value="F:protein tyrosine phosphatase activity"/>
    <property type="evidence" value="ECO:0007669"/>
    <property type="project" value="UniProtKB-EC"/>
</dbReference>
<comment type="similarity">
    <text evidence="1">Belongs to the metallo-dependent hydrolases superfamily. CpsB/CapC family.</text>
</comment>
<organism evidence="6 7">
    <name type="scientific">Faecalibacterium langellae</name>
    <dbReference type="NCBI Taxonomy" id="3435293"/>
    <lineage>
        <taxon>Bacteria</taxon>
        <taxon>Bacillati</taxon>
        <taxon>Bacillota</taxon>
        <taxon>Clostridia</taxon>
        <taxon>Eubacteriales</taxon>
        <taxon>Oscillospiraceae</taxon>
        <taxon>Faecalibacterium</taxon>
    </lineage>
</organism>
<dbReference type="Proteomes" id="UP000220752">
    <property type="component" value="Unassembled WGS sequence"/>
</dbReference>
<proteinExistence type="inferred from homology"/>